<accession>A0A1Q9YLL8</accession>
<evidence type="ECO:0000256" key="1">
    <source>
        <dbReference type="SAM" id="MobiDB-lite"/>
    </source>
</evidence>
<feature type="transmembrane region" description="Helical" evidence="2">
    <location>
        <begin position="12"/>
        <end position="32"/>
    </location>
</feature>
<gene>
    <name evidence="3" type="ORF">BO223_03650</name>
</gene>
<keyword evidence="2" id="KW-0812">Transmembrane</keyword>
<keyword evidence="2" id="KW-1133">Transmembrane helix</keyword>
<evidence type="ECO:0000256" key="2">
    <source>
        <dbReference type="SAM" id="Phobius"/>
    </source>
</evidence>
<keyword evidence="2" id="KW-0472">Membrane</keyword>
<comment type="caution">
    <text evidence="3">The sequence shown here is derived from an EMBL/GenBank/DDBJ whole genome shotgun (WGS) entry which is preliminary data.</text>
</comment>
<feature type="transmembrane region" description="Helical" evidence="2">
    <location>
        <begin position="38"/>
        <end position="59"/>
    </location>
</feature>
<name>A0A1Q9YLL8_9FIRM</name>
<dbReference type="RefSeq" id="WP_075884965.1">
    <property type="nucleotide sequence ID" value="NZ_MPJZ01000042.1"/>
</dbReference>
<dbReference type="EMBL" id="MPJZ01000042">
    <property type="protein sequence ID" value="OLU45857.1"/>
    <property type="molecule type" value="Genomic_DNA"/>
</dbReference>
<sequence>MNTKIESGDFMFKYAGNPIFWTTAAVILVTLADLAAAAPVQAATVAALYFLIWWGFYIYRHSLARRWDLMLPHPDGVCVSGSGRLQAVPYLYLGAQALFSLICLVLAGEWTAMIVVLVICVTGALAILHGQKKAEKARVAAIRKEAKETMEAANRPSHRVAKTAGSGK</sequence>
<protein>
    <submittedName>
        <fullName evidence="3">Uncharacterized protein</fullName>
    </submittedName>
</protein>
<reference evidence="3 4" key="1">
    <citation type="submission" date="2016-11" db="EMBL/GenBank/DDBJ databases">
        <title>Description of two novel members of the family Erysipelotrichaceae: Ileibacterium lipovorans gen. nov., sp. nov. and Dubosiella newyorkensis, gen. nov., sp. nov.</title>
        <authorList>
            <person name="Cox L.M."/>
            <person name="Sohn J."/>
            <person name="Tyrrell K.L."/>
            <person name="Citron D.M."/>
            <person name="Lawson P.A."/>
            <person name="Patel N.B."/>
            <person name="Iizumi T."/>
            <person name="Perez-Perez G.I."/>
            <person name="Goldstein E.J."/>
            <person name="Blaser M.J."/>
        </authorList>
    </citation>
    <scope>NUCLEOTIDE SEQUENCE [LARGE SCALE GENOMIC DNA]</scope>
    <source>
        <strain evidence="3 4">NYU-BL-K8</strain>
    </source>
</reference>
<dbReference type="AlphaFoldDB" id="A0A1Q9YLL8"/>
<dbReference type="Proteomes" id="UP000186758">
    <property type="component" value="Unassembled WGS sequence"/>
</dbReference>
<evidence type="ECO:0000313" key="3">
    <source>
        <dbReference type="EMBL" id="OLU45857.1"/>
    </source>
</evidence>
<feature type="transmembrane region" description="Helical" evidence="2">
    <location>
        <begin position="113"/>
        <end position="130"/>
    </location>
</feature>
<evidence type="ECO:0000313" key="4">
    <source>
        <dbReference type="Proteomes" id="UP000186758"/>
    </source>
</evidence>
<organism evidence="3 4">
    <name type="scientific">Faecalibaculum rodentium</name>
    <dbReference type="NCBI Taxonomy" id="1702221"/>
    <lineage>
        <taxon>Bacteria</taxon>
        <taxon>Bacillati</taxon>
        <taxon>Bacillota</taxon>
        <taxon>Erysipelotrichia</taxon>
        <taxon>Erysipelotrichales</taxon>
        <taxon>Erysipelotrichaceae</taxon>
        <taxon>Faecalibaculum</taxon>
    </lineage>
</organism>
<proteinExistence type="predicted"/>
<feature type="transmembrane region" description="Helical" evidence="2">
    <location>
        <begin position="90"/>
        <end position="107"/>
    </location>
</feature>
<feature type="region of interest" description="Disordered" evidence="1">
    <location>
        <begin position="148"/>
        <end position="168"/>
    </location>
</feature>